<dbReference type="PANTHER" id="PTHR46630">
    <property type="entry name" value="TETRATRICOPEPTIDE REPEAT PROTEIN 29"/>
    <property type="match status" value="1"/>
</dbReference>
<protein>
    <recommendedName>
        <fullName evidence="9">MalT-like TPR region domain-containing protein</fullName>
    </recommendedName>
</protein>
<dbReference type="SUPFAM" id="SSF48452">
    <property type="entry name" value="TPR-like"/>
    <property type="match status" value="1"/>
</dbReference>
<dbReference type="SMART" id="SM00028">
    <property type="entry name" value="TPR"/>
    <property type="match status" value="4"/>
</dbReference>
<evidence type="ECO:0000256" key="2">
    <source>
        <dbReference type="ARBA" id="ARBA00022490"/>
    </source>
</evidence>
<dbReference type="Proteomes" id="UP000287224">
    <property type="component" value="Unassembled WGS sequence"/>
</dbReference>
<dbReference type="OrthoDB" id="158580at2"/>
<sequence length="324" mass="37156">MMALSIEEITANYTSSLHALGEIAWSYYYQGQLDDAMRLFEWGSQLLDFPEITALSQAQFLLRYAEFLIANYFLTNQDEEMVLTSIDRAQAAASKSHDQRQQATALYLRGQMNYYQNMHKGLQDYREARSTLQQANKLYTTLEDTEGIAQTLFYMGLTYEREEDEKSAESHYQQALKIAREHNHKWIMSEATRHLAGLAMQQDTDLALRYALESLHLRSEIGFKRALPPAYFLVSDIYTLRHELDAALEYCQQGQQLAEKMRLSSAIINGLLTMGQIQLQKEALEEARASFETAYRLARETHIAFAIAAAQDSLAQIQSRMPNS</sequence>
<evidence type="ECO:0000256" key="6">
    <source>
        <dbReference type="PROSITE-ProRule" id="PRU00339"/>
    </source>
</evidence>
<organism evidence="7 8">
    <name type="scientific">Dictyobacter aurantiacus</name>
    <dbReference type="NCBI Taxonomy" id="1936993"/>
    <lineage>
        <taxon>Bacteria</taxon>
        <taxon>Bacillati</taxon>
        <taxon>Chloroflexota</taxon>
        <taxon>Ktedonobacteria</taxon>
        <taxon>Ktedonobacterales</taxon>
        <taxon>Dictyobacteraceae</taxon>
        <taxon>Dictyobacter</taxon>
    </lineage>
</organism>
<evidence type="ECO:0000256" key="4">
    <source>
        <dbReference type="ARBA" id="ARBA00022803"/>
    </source>
</evidence>
<gene>
    <name evidence="7" type="ORF">KDAU_70820</name>
</gene>
<comment type="subcellular location">
    <subcellularLocation>
        <location evidence="1">Cytoplasm</location>
    </subcellularLocation>
</comment>
<evidence type="ECO:0000256" key="3">
    <source>
        <dbReference type="ARBA" id="ARBA00022737"/>
    </source>
</evidence>
<comment type="caution">
    <text evidence="7">The sequence shown here is derived from an EMBL/GenBank/DDBJ whole genome shotgun (WGS) entry which is preliminary data.</text>
</comment>
<comment type="similarity">
    <text evidence="5">Belongs to the Rap family.</text>
</comment>
<dbReference type="Gene3D" id="1.25.40.10">
    <property type="entry name" value="Tetratricopeptide repeat domain"/>
    <property type="match status" value="1"/>
</dbReference>
<dbReference type="RefSeq" id="WP_126602464.1">
    <property type="nucleotide sequence ID" value="NZ_BIFQ01000002.1"/>
</dbReference>
<proteinExistence type="inferred from homology"/>
<accession>A0A401ZSC6</accession>
<dbReference type="PROSITE" id="PS50005">
    <property type="entry name" value="TPR"/>
    <property type="match status" value="1"/>
</dbReference>
<dbReference type="InterPro" id="IPR019734">
    <property type="entry name" value="TPR_rpt"/>
</dbReference>
<keyword evidence="8" id="KW-1185">Reference proteome</keyword>
<feature type="repeat" description="TPR" evidence="6">
    <location>
        <begin position="149"/>
        <end position="182"/>
    </location>
</feature>
<evidence type="ECO:0000256" key="5">
    <source>
        <dbReference type="ARBA" id="ARBA00038253"/>
    </source>
</evidence>
<name>A0A401ZSC6_9CHLR</name>
<evidence type="ECO:0000256" key="1">
    <source>
        <dbReference type="ARBA" id="ARBA00004496"/>
    </source>
</evidence>
<dbReference type="AlphaFoldDB" id="A0A401ZSC6"/>
<evidence type="ECO:0008006" key="9">
    <source>
        <dbReference type="Google" id="ProtNLM"/>
    </source>
</evidence>
<keyword evidence="3" id="KW-0677">Repeat</keyword>
<evidence type="ECO:0000313" key="7">
    <source>
        <dbReference type="EMBL" id="GCE09753.1"/>
    </source>
</evidence>
<dbReference type="InterPro" id="IPR051476">
    <property type="entry name" value="Bac_ResReg_Asp_Phosphatase"/>
</dbReference>
<dbReference type="PANTHER" id="PTHR46630:SF1">
    <property type="entry name" value="TETRATRICOPEPTIDE REPEAT PROTEIN 29"/>
    <property type="match status" value="1"/>
</dbReference>
<dbReference type="Pfam" id="PF13181">
    <property type="entry name" value="TPR_8"/>
    <property type="match status" value="1"/>
</dbReference>
<dbReference type="GO" id="GO:0005737">
    <property type="term" value="C:cytoplasm"/>
    <property type="evidence" value="ECO:0007669"/>
    <property type="project" value="UniProtKB-SubCell"/>
</dbReference>
<keyword evidence="4 6" id="KW-0802">TPR repeat</keyword>
<evidence type="ECO:0000313" key="8">
    <source>
        <dbReference type="Proteomes" id="UP000287224"/>
    </source>
</evidence>
<dbReference type="EMBL" id="BIFQ01000002">
    <property type="protein sequence ID" value="GCE09753.1"/>
    <property type="molecule type" value="Genomic_DNA"/>
</dbReference>
<keyword evidence="2" id="KW-0963">Cytoplasm</keyword>
<dbReference type="InterPro" id="IPR011990">
    <property type="entry name" value="TPR-like_helical_dom_sf"/>
</dbReference>
<dbReference type="Pfam" id="PF13424">
    <property type="entry name" value="TPR_12"/>
    <property type="match status" value="1"/>
</dbReference>
<reference evidence="8" key="1">
    <citation type="submission" date="2018-12" db="EMBL/GenBank/DDBJ databases">
        <title>Tengunoibacter tsumagoiensis gen. nov., sp. nov., Dictyobacter kobayashii sp. nov., D. alpinus sp. nov., and D. joshuensis sp. nov. and description of Dictyobacteraceae fam. nov. within the order Ktedonobacterales isolated from Tengu-no-mugimeshi.</title>
        <authorList>
            <person name="Wang C.M."/>
            <person name="Zheng Y."/>
            <person name="Sakai Y."/>
            <person name="Toyoda A."/>
            <person name="Minakuchi Y."/>
            <person name="Abe K."/>
            <person name="Yokota A."/>
            <person name="Yabe S."/>
        </authorList>
    </citation>
    <scope>NUCLEOTIDE SEQUENCE [LARGE SCALE GENOMIC DNA]</scope>
    <source>
        <strain evidence="8">S-27</strain>
    </source>
</reference>